<comment type="subcellular location">
    <subcellularLocation>
        <location evidence="1">Nucleus</location>
        <location evidence="1">Nuclear pore complex</location>
    </subcellularLocation>
</comment>
<evidence type="ECO:0000256" key="2">
    <source>
        <dbReference type="ARBA" id="ARBA00022448"/>
    </source>
</evidence>
<evidence type="ECO:0000256" key="7">
    <source>
        <dbReference type="ARBA" id="ARBA00023242"/>
    </source>
</evidence>
<dbReference type="VEuPathDB" id="FungiDB:AB675_10458"/>
<dbReference type="Pfam" id="PF21094">
    <property type="entry name" value="Nup188_SH3-like"/>
    <property type="match status" value="1"/>
</dbReference>
<feature type="domain" description="Nuclear pore protein Nup188 C-terminal" evidence="11">
    <location>
        <begin position="1407"/>
        <end position="1794"/>
    </location>
</feature>
<dbReference type="EMBL" id="LFJN01000035">
    <property type="protein sequence ID" value="KPI35946.1"/>
    <property type="molecule type" value="Genomic_DNA"/>
</dbReference>
<feature type="domain" description="Nucleoporin Nup188 N-terminal subdomain III" evidence="12">
    <location>
        <begin position="676"/>
        <end position="967"/>
    </location>
</feature>
<evidence type="ECO:0000256" key="1">
    <source>
        <dbReference type="ARBA" id="ARBA00004567"/>
    </source>
</evidence>
<evidence type="ECO:0000313" key="13">
    <source>
        <dbReference type="EMBL" id="KPI35946.1"/>
    </source>
</evidence>
<keyword evidence="7" id="KW-0539">Nucleus</keyword>
<dbReference type="GO" id="GO:0006405">
    <property type="term" value="P:RNA export from nucleus"/>
    <property type="evidence" value="ECO:0007669"/>
    <property type="project" value="TreeGrafter"/>
</dbReference>
<dbReference type="InterPro" id="IPR044840">
    <property type="entry name" value="Nup188"/>
</dbReference>
<dbReference type="Pfam" id="PF18378">
    <property type="entry name" value="Nup188_C"/>
    <property type="match status" value="1"/>
</dbReference>
<evidence type="ECO:0000259" key="11">
    <source>
        <dbReference type="Pfam" id="PF18378"/>
    </source>
</evidence>
<name>A0A0N1H513_9EURO</name>
<keyword evidence="6" id="KW-0906">Nuclear pore complex</keyword>
<dbReference type="PANTHER" id="PTHR31431:SF1">
    <property type="entry name" value="NUCLEOPORIN NUP188"/>
    <property type="match status" value="1"/>
</dbReference>
<dbReference type="Pfam" id="PF10487">
    <property type="entry name" value="Nup188_N"/>
    <property type="match status" value="1"/>
</dbReference>
<comment type="caution">
    <text evidence="13">The sequence shown here is derived from an EMBL/GenBank/DDBJ whole genome shotgun (WGS) entry which is preliminary data.</text>
</comment>
<evidence type="ECO:0000259" key="10">
    <source>
        <dbReference type="Pfam" id="PF10487"/>
    </source>
</evidence>
<dbReference type="GO" id="GO:0044611">
    <property type="term" value="C:nuclear pore inner ring"/>
    <property type="evidence" value="ECO:0007669"/>
    <property type="project" value="TreeGrafter"/>
</dbReference>
<dbReference type="GO" id="GO:0017056">
    <property type="term" value="F:structural constituent of nuclear pore"/>
    <property type="evidence" value="ECO:0007669"/>
    <property type="project" value="InterPro"/>
</dbReference>
<dbReference type="InterPro" id="IPR048883">
    <property type="entry name" value="Nup188_N-subdom_III"/>
</dbReference>
<dbReference type="STRING" id="1664694.A0A0N1H513"/>
<comment type="similarity">
    <text evidence="8">Belongs to the Nup188 family.</text>
</comment>
<dbReference type="Proteomes" id="UP000038010">
    <property type="component" value="Unassembled WGS sequence"/>
</dbReference>
<dbReference type="Gene3D" id="1.25.10.70">
    <property type="match status" value="1"/>
</dbReference>
<proteinExistence type="inferred from homology"/>
<keyword evidence="2" id="KW-0813">Transport</keyword>
<sequence>MAATATDAGSKAPQVGLVLSGERVLLSWQDVLSALQASDGPPSELYRQFIEHNKDILTQTIPSFSRPDPLSKSRFESSVLPINVTSEEQQKQVDRIKADSLWLSDEQHLDEVQALRIVLLEWQNRAELRLNSGFADAELASLRDALGTEYAQTLQLVPGGPYSRADDIFETGDARKTRILQIYHRTQPAMLALVRESIQAGLQKPDTDRQDSRAVWTRLMSVEAQISLHDAVNETTSAIGAICQELSQQHEWKGIDVAFHDQIQNDYTTAKLQSIVGLLEILLLRTQNIEEAVTSEMMLEWLTSMTEHGFFAHFQSDIPPQQSAIDRIQVAAAYVTLALLRPVFAMEFMEDAAESDQPDIRGKEYFLDVDKIEDMHRLMMSAAMAANSCAGPATLSWGLIFFRIRLLAIQQKERREVRTVEKVIAAQDTPSRRVSVGSMGSLMSESLHENINLQIRPTQGIDDSLQFMMESAVRGSNVFDFLSTMASVAKTSSTLLQSFQLNILQELLAAARPTLGYTPDILNTQLTILSTVKDDATALTPFKPLLNFVAEPFLTENFLDVAASRFPYEALPFLRMVKALAKGGYDAFFSQEDGTHYITQRLRQMDGYSQLAVGGFEAFHTTQEDENANLVTLDQTVGILDQRPQRLLTASPESQTSLAIPEGTVGAVISDSMPPVVRWKHEYSALPLLGRWLQLQVKGELSSVLSPFEAPDYVAAAVIGLFGTLLSTMHARGIQQNTSEQASALSQDLIDEASTELDGDRTIINCVFDIVEQQLVSTRRFSPVTGCDLLIACVDFITILSKIQPMQTWPLLVKSSLFAAYGAKRTIYSIITAVEMPLQSYGLLESCVSLMHAVMDLTLKVSSKSGPAIGSRSRATLSQRPLSAAVLGLTETMYAAFEAMSGWTFSDQRQKQHILGGLSSAFSDLLYYVSGTGSAFNVDHSVTIAFRPAADFLLSALSGTGIQSLGSGPIALNLVTSTLGIVPDIFSPDAAAHLKSVVMLARTHLGCSRISGHALKEVNTTLINLFPIFVRLPIMHAPLFRPSLAIETDVYDAFAQGSRPHLLGHLGSVSCLAFLDSLKYLNARAYEEAHISWRLISRLVTPDQQWTAIVLITGSPPGRDRKDGEKPHTRGKPLMVQAIDKLVKIDELHATVAVAMLRLLQEAQQGWPAVTDTITERDDLFPALIKYCCSKSSHSGNDLAQAQHNQIVAGVTDLSVISLHAMMVFRNEKKFARFIPFLKWLAENAIEVDAYNTSLHSNLKKNFAMKYDGLDIDVVTRTGILRVPYSENYFYDITFASKLLSHDRYWSNFQTELKLANVNLSIVESELALLRSFKYLCSEHGSFFAKNRDVQVIMAQIVTSCLRANMQPTPTEQIFDMLYQSRAEIASMLLAPLVTVKAHGSDFTSILRVAYDSGRYQNGSYHLAITNDDLTYWRTMVNNVRLALQFHVTSPVRTQALAGVNLESIDPAISLICDIAAHIIGEGLASVVAAIQEQAQTKTSTPEDGTTTIDVTDVNLLLHTLQTVLRIPTLPQFATHLSEVLIATDTAQSAMLLYSWSHVLLSADKEPMYALPSVTLLATLSRLPLMAEHLAVSGIFTRLLSSKMTQRLQSIPSGAGHLDRRSMGPLLYTLWSDGYLRIALNLLDSIGGGVAGEVSVFLNQFPQQLGRASRSLSAEVAEGGEGGITLGLASEVANLSLLSFILERFRMSGPSAAVDPGQLLPLDGFDEHKKAVAVDVGDVLAQKAEFRMRREVATSEVEAGWARQLVAKKGVGDGKQSILDQKVVKELQAASVCLVVESDEGA</sequence>
<gene>
    <name evidence="13" type="ORF">AB675_10458</name>
</gene>
<keyword evidence="5" id="KW-0811">Translocation</keyword>
<keyword evidence="14" id="KW-1185">Reference proteome</keyword>
<evidence type="ECO:0000313" key="14">
    <source>
        <dbReference type="Proteomes" id="UP000038010"/>
    </source>
</evidence>
<dbReference type="InterPro" id="IPR018864">
    <property type="entry name" value="Nucleoporin_Nup188_N"/>
</dbReference>
<dbReference type="InterPro" id="IPR041634">
    <property type="entry name" value="Nup188_C"/>
</dbReference>
<dbReference type="GeneID" id="28731111"/>
<dbReference type="Pfam" id="PF21093">
    <property type="entry name" value="Nup188_N-subdom_III"/>
    <property type="match status" value="1"/>
</dbReference>
<reference evidence="13 14" key="1">
    <citation type="submission" date="2015-06" db="EMBL/GenBank/DDBJ databases">
        <title>Draft genome of the ant-associated black yeast Phialophora attae CBS 131958.</title>
        <authorList>
            <person name="Moreno L.F."/>
            <person name="Stielow B.J."/>
            <person name="de Hoog S."/>
            <person name="Vicente V.A."/>
            <person name="Weiss V.A."/>
            <person name="de Vries M."/>
            <person name="Cruz L.M."/>
            <person name="Souza E.M."/>
        </authorList>
    </citation>
    <scope>NUCLEOTIDE SEQUENCE [LARGE SCALE GENOMIC DNA]</scope>
    <source>
        <strain evidence="13 14">CBS 131958</strain>
    </source>
</reference>
<keyword evidence="3" id="KW-0509">mRNA transport</keyword>
<organism evidence="13 14">
    <name type="scientific">Cyphellophora attinorum</name>
    <dbReference type="NCBI Taxonomy" id="1664694"/>
    <lineage>
        <taxon>Eukaryota</taxon>
        <taxon>Fungi</taxon>
        <taxon>Dikarya</taxon>
        <taxon>Ascomycota</taxon>
        <taxon>Pezizomycotina</taxon>
        <taxon>Eurotiomycetes</taxon>
        <taxon>Chaetothyriomycetidae</taxon>
        <taxon>Chaetothyriales</taxon>
        <taxon>Cyphellophoraceae</taxon>
        <taxon>Cyphellophora</taxon>
    </lineage>
</organism>
<dbReference type="GO" id="GO:0006606">
    <property type="term" value="P:protein import into nucleus"/>
    <property type="evidence" value="ECO:0007669"/>
    <property type="project" value="TreeGrafter"/>
</dbReference>
<dbReference type="GO" id="GO:0051028">
    <property type="term" value="P:mRNA transport"/>
    <property type="evidence" value="ECO:0007669"/>
    <property type="project" value="UniProtKB-KW"/>
</dbReference>
<dbReference type="RefSeq" id="XP_017995909.1">
    <property type="nucleotide sequence ID" value="XM_018139231.1"/>
</dbReference>
<evidence type="ECO:0000256" key="9">
    <source>
        <dbReference type="ARBA" id="ARBA00040174"/>
    </source>
</evidence>
<dbReference type="OrthoDB" id="102511at2759"/>
<evidence type="ECO:0000259" key="12">
    <source>
        <dbReference type="Pfam" id="PF21093"/>
    </source>
</evidence>
<protein>
    <recommendedName>
        <fullName evidence="9">Nucleoporin NUP188</fullName>
    </recommendedName>
</protein>
<feature type="domain" description="Nucleoporin Nup188 N-terminal" evidence="10">
    <location>
        <begin position="48"/>
        <end position="428"/>
    </location>
</feature>
<evidence type="ECO:0000256" key="6">
    <source>
        <dbReference type="ARBA" id="ARBA00023132"/>
    </source>
</evidence>
<evidence type="ECO:0000256" key="3">
    <source>
        <dbReference type="ARBA" id="ARBA00022816"/>
    </source>
</evidence>
<dbReference type="PANTHER" id="PTHR31431">
    <property type="entry name" value="NUCLEOPORIN NUP188 HOMOLOG"/>
    <property type="match status" value="1"/>
</dbReference>
<evidence type="ECO:0000256" key="5">
    <source>
        <dbReference type="ARBA" id="ARBA00023010"/>
    </source>
</evidence>
<evidence type="ECO:0000256" key="8">
    <source>
        <dbReference type="ARBA" id="ARBA00038387"/>
    </source>
</evidence>
<accession>A0A0N1H513</accession>
<keyword evidence="4" id="KW-0653">Protein transport</keyword>
<evidence type="ECO:0000256" key="4">
    <source>
        <dbReference type="ARBA" id="ARBA00022927"/>
    </source>
</evidence>